<feature type="region of interest" description="Disordered" evidence="1">
    <location>
        <begin position="20"/>
        <end position="116"/>
    </location>
</feature>
<proteinExistence type="predicted"/>
<dbReference type="Proteomes" id="UP000076798">
    <property type="component" value="Unassembled WGS sequence"/>
</dbReference>
<evidence type="ECO:0000256" key="1">
    <source>
        <dbReference type="SAM" id="MobiDB-lite"/>
    </source>
</evidence>
<evidence type="ECO:0000313" key="2">
    <source>
        <dbReference type="EMBL" id="KZT42278.1"/>
    </source>
</evidence>
<protein>
    <recommendedName>
        <fullName evidence="4">Zn(2)-C6 fungal-type domain-containing protein</fullName>
    </recommendedName>
</protein>
<evidence type="ECO:0000313" key="3">
    <source>
        <dbReference type="Proteomes" id="UP000076798"/>
    </source>
</evidence>
<name>A0A166H2S6_9AGAM</name>
<gene>
    <name evidence="2" type="ORF">SISSUDRAFT_1058642</name>
</gene>
<feature type="compositionally biased region" description="Basic residues" evidence="1">
    <location>
        <begin position="248"/>
        <end position="257"/>
    </location>
</feature>
<dbReference type="AlphaFoldDB" id="A0A166H2S6"/>
<sequence>MASPISDSAETFYPRVLLKHIPLSQSLPRSTASTSQTHSRHPDPNHPIENPQTASPSRKRKAPIGEEEASDEDDTPLSRMAKTAPTSKSKWKPIPPAEPSSKPSSKPLSNPLSKSYLEDEPKKVKFPPCNGCIKRHLKCEYIYGIQNRCAQCRDHHRKCEREIPLAKKPPQFLKASLVEDYRSVSPVEDPVLKLDDVDSMSEGSSVTAAAREDDDDVGSRTSEDPGKHPMSASNALVFERVDGDTSKHRDHVSKVRRLSPAAEEKKPVTQDRSHENRREALDVISHQKSVNHVMRYIQELDYKIFLQELDLKKLHLKKELANHDLARLRFMGEHPQETCSPTF</sequence>
<accession>A0A166H2S6</accession>
<feature type="compositionally biased region" description="Low complexity" evidence="1">
    <location>
        <begin position="99"/>
        <end position="115"/>
    </location>
</feature>
<feature type="compositionally biased region" description="Polar residues" evidence="1">
    <location>
        <begin position="23"/>
        <end position="37"/>
    </location>
</feature>
<keyword evidence="3" id="KW-1185">Reference proteome</keyword>
<reference evidence="2 3" key="1">
    <citation type="journal article" date="2016" name="Mol. Biol. Evol.">
        <title>Comparative Genomics of Early-Diverging Mushroom-Forming Fungi Provides Insights into the Origins of Lignocellulose Decay Capabilities.</title>
        <authorList>
            <person name="Nagy L.G."/>
            <person name="Riley R."/>
            <person name="Tritt A."/>
            <person name="Adam C."/>
            <person name="Daum C."/>
            <person name="Floudas D."/>
            <person name="Sun H."/>
            <person name="Yadav J.S."/>
            <person name="Pangilinan J."/>
            <person name="Larsson K.H."/>
            <person name="Matsuura K."/>
            <person name="Barry K."/>
            <person name="Labutti K."/>
            <person name="Kuo R."/>
            <person name="Ohm R.A."/>
            <person name="Bhattacharya S.S."/>
            <person name="Shirouzu T."/>
            <person name="Yoshinaga Y."/>
            <person name="Martin F.M."/>
            <person name="Grigoriev I.V."/>
            <person name="Hibbett D.S."/>
        </authorList>
    </citation>
    <scope>NUCLEOTIDE SEQUENCE [LARGE SCALE GENOMIC DNA]</scope>
    <source>
        <strain evidence="2 3">HHB10207 ss-3</strain>
    </source>
</reference>
<feature type="region of interest" description="Disordered" evidence="1">
    <location>
        <begin position="196"/>
        <end position="277"/>
    </location>
</feature>
<feature type="compositionally biased region" description="Basic and acidic residues" evidence="1">
    <location>
        <begin position="262"/>
        <end position="277"/>
    </location>
</feature>
<organism evidence="2 3">
    <name type="scientific">Sistotremastrum suecicum HHB10207 ss-3</name>
    <dbReference type="NCBI Taxonomy" id="1314776"/>
    <lineage>
        <taxon>Eukaryota</taxon>
        <taxon>Fungi</taxon>
        <taxon>Dikarya</taxon>
        <taxon>Basidiomycota</taxon>
        <taxon>Agaricomycotina</taxon>
        <taxon>Agaricomycetes</taxon>
        <taxon>Sistotremastrales</taxon>
        <taxon>Sistotremastraceae</taxon>
        <taxon>Sistotremastrum</taxon>
    </lineage>
</organism>
<dbReference type="EMBL" id="KV428014">
    <property type="protein sequence ID" value="KZT42278.1"/>
    <property type="molecule type" value="Genomic_DNA"/>
</dbReference>
<feature type="compositionally biased region" description="Acidic residues" evidence="1">
    <location>
        <begin position="65"/>
        <end position="75"/>
    </location>
</feature>
<evidence type="ECO:0008006" key="4">
    <source>
        <dbReference type="Google" id="ProtNLM"/>
    </source>
</evidence>
<feature type="compositionally biased region" description="Basic and acidic residues" evidence="1">
    <location>
        <begin position="217"/>
        <end position="227"/>
    </location>
</feature>